<keyword evidence="3 10" id="KW-0812">Transmembrane</keyword>
<evidence type="ECO:0000256" key="1">
    <source>
        <dbReference type="ARBA" id="ARBA00004651"/>
    </source>
</evidence>
<reference evidence="14 15" key="1">
    <citation type="journal article" date="2008" name="Nature">
        <title>Genome analysis of the platypus reveals unique signatures of evolution.</title>
        <authorList>
            <person name="Warren W.C."/>
            <person name="Hillier L.W."/>
            <person name="Marshall Graves J.A."/>
            <person name="Birney E."/>
            <person name="Ponting C.P."/>
            <person name="Grutzner F."/>
            <person name="Belov K."/>
            <person name="Miller W."/>
            <person name="Clarke L."/>
            <person name="Chinwalla A.T."/>
            <person name="Yang S.P."/>
            <person name="Heger A."/>
            <person name="Locke D.P."/>
            <person name="Miethke P."/>
            <person name="Waters P.D."/>
            <person name="Veyrunes F."/>
            <person name="Fulton L."/>
            <person name="Fulton B."/>
            <person name="Graves T."/>
            <person name="Wallis J."/>
            <person name="Puente X.S."/>
            <person name="Lopez-Otin C."/>
            <person name="Ordonez G.R."/>
            <person name="Eichler E.E."/>
            <person name="Chen L."/>
            <person name="Cheng Z."/>
            <person name="Deakin J.E."/>
            <person name="Alsop A."/>
            <person name="Thompson K."/>
            <person name="Kirby P."/>
            <person name="Papenfuss A.T."/>
            <person name="Wakefield M.J."/>
            <person name="Olender T."/>
            <person name="Lancet D."/>
            <person name="Huttley G.A."/>
            <person name="Smit A.F."/>
            <person name="Pask A."/>
            <person name="Temple-Smith P."/>
            <person name="Batzer M.A."/>
            <person name="Walker J.A."/>
            <person name="Konkel M.K."/>
            <person name="Harris R.S."/>
            <person name="Whittington C.M."/>
            <person name="Wong E.S."/>
            <person name="Gemmell N.J."/>
            <person name="Buschiazzo E."/>
            <person name="Vargas Jentzsch I.M."/>
            <person name="Merkel A."/>
            <person name="Schmitz J."/>
            <person name="Zemann A."/>
            <person name="Churakov G."/>
            <person name="Kriegs J.O."/>
            <person name="Brosius J."/>
            <person name="Murchison E.P."/>
            <person name="Sachidanandam R."/>
            <person name="Smith C."/>
            <person name="Hannon G.J."/>
            <person name="Tsend-Ayush E."/>
            <person name="McMillan D."/>
            <person name="Attenborough R."/>
            <person name="Rens W."/>
            <person name="Ferguson-Smith M."/>
            <person name="Lefevre C.M."/>
            <person name="Sharp J.A."/>
            <person name="Nicholas K.R."/>
            <person name="Ray D.A."/>
            <person name="Kube M."/>
            <person name="Reinhardt R."/>
            <person name="Pringle T.H."/>
            <person name="Taylor J."/>
            <person name="Jones R.C."/>
            <person name="Nixon B."/>
            <person name="Dacheux J.L."/>
            <person name="Niwa H."/>
            <person name="Sekita Y."/>
            <person name="Huang X."/>
            <person name="Stark A."/>
            <person name="Kheradpour P."/>
            <person name="Kellis M."/>
            <person name="Flicek P."/>
            <person name="Chen Y."/>
            <person name="Webber C."/>
            <person name="Hardison R."/>
            <person name="Nelson J."/>
            <person name="Hallsworth-Pepin K."/>
            <person name="Delehaunty K."/>
            <person name="Markovic C."/>
            <person name="Minx P."/>
            <person name="Feng Y."/>
            <person name="Kremitzki C."/>
            <person name="Mitreva M."/>
            <person name="Glasscock J."/>
            <person name="Wylie T."/>
            <person name="Wohldmann P."/>
            <person name="Thiru P."/>
            <person name="Nhan M.N."/>
            <person name="Pohl C.S."/>
            <person name="Smith S.M."/>
            <person name="Hou S."/>
            <person name="Nefedov M."/>
            <person name="de Jong P.J."/>
            <person name="Renfree M.B."/>
            <person name="Mardis E.R."/>
            <person name="Wilson R.K."/>
        </authorList>
    </citation>
    <scope>NUCLEOTIDE SEQUENCE [LARGE SCALE GENOMIC DNA]</scope>
    <source>
        <strain evidence="14 15">Glennie</strain>
    </source>
</reference>
<dbReference type="PRINTS" id="PR00237">
    <property type="entry name" value="GPCRRHODOPSN"/>
</dbReference>
<evidence type="ECO:0000256" key="8">
    <source>
        <dbReference type="ARBA" id="ARBA00023224"/>
    </source>
</evidence>
<dbReference type="Proteomes" id="UP000002279">
    <property type="component" value="Chromosome 3"/>
</dbReference>
<dbReference type="FunCoup" id="A0A6I8PK59">
    <property type="interactions" value="214"/>
</dbReference>
<dbReference type="OMA" id="WIHMWSK"/>
<dbReference type="InterPro" id="IPR026234">
    <property type="entry name" value="MRGPCRFAMILY"/>
</dbReference>
<comment type="subcellular location">
    <subcellularLocation>
        <location evidence="1">Cell membrane</location>
        <topology evidence="1">Multi-pass membrane protein</topology>
    </subcellularLocation>
</comment>
<dbReference type="OrthoDB" id="9631784at2759"/>
<proteinExistence type="inferred from homology"/>
<comment type="similarity">
    <text evidence="9">Belongs to the G-protein coupled receptor 1 family. Mas subfamily.</text>
</comment>
<evidence type="ECO:0000256" key="7">
    <source>
        <dbReference type="ARBA" id="ARBA00023170"/>
    </source>
</evidence>
<dbReference type="RefSeq" id="XP_028917322.1">
    <property type="nucleotide sequence ID" value="XM_029061489.2"/>
</dbReference>
<reference evidence="14" key="2">
    <citation type="submission" date="2025-08" db="UniProtKB">
        <authorList>
            <consortium name="Ensembl"/>
        </authorList>
    </citation>
    <scope>IDENTIFICATION</scope>
    <source>
        <strain evidence="14">Glennie</strain>
    </source>
</reference>
<dbReference type="Gene3D" id="1.20.1070.10">
    <property type="entry name" value="Rhodopsin 7-helix transmembrane proteins"/>
    <property type="match status" value="1"/>
</dbReference>
<evidence type="ECO:0000313" key="14">
    <source>
        <dbReference type="Ensembl" id="ENSOANP00000052943.1"/>
    </source>
</evidence>
<dbReference type="CDD" id="cd14973">
    <property type="entry name" value="7tmA_Mrgpr"/>
    <property type="match status" value="1"/>
</dbReference>
<keyword evidence="6 12" id="KW-0472">Membrane</keyword>
<evidence type="ECO:0000313" key="15">
    <source>
        <dbReference type="Proteomes" id="UP000002279"/>
    </source>
</evidence>
<dbReference type="PROSITE" id="PS00237">
    <property type="entry name" value="G_PROTEIN_RECEP_F1_1"/>
    <property type="match status" value="1"/>
</dbReference>
<dbReference type="PROSITE" id="PS50262">
    <property type="entry name" value="G_PROTEIN_RECEP_F1_2"/>
    <property type="match status" value="1"/>
</dbReference>
<dbReference type="Pfam" id="PF00001">
    <property type="entry name" value="7tm_1"/>
    <property type="match status" value="1"/>
</dbReference>
<feature type="transmembrane region" description="Helical" evidence="12">
    <location>
        <begin position="190"/>
        <end position="211"/>
    </location>
</feature>
<keyword evidence="8 10" id="KW-0807">Transducer</keyword>
<dbReference type="SUPFAM" id="SSF81321">
    <property type="entry name" value="Family A G protein-coupled receptor-like"/>
    <property type="match status" value="1"/>
</dbReference>
<protein>
    <recommendedName>
        <fullName evidence="13">G-protein coupled receptors family 1 profile domain-containing protein</fullName>
    </recommendedName>
</protein>
<evidence type="ECO:0000256" key="11">
    <source>
        <dbReference type="SAM" id="MobiDB-lite"/>
    </source>
</evidence>
<dbReference type="InterPro" id="IPR000276">
    <property type="entry name" value="GPCR_Rhodpsn"/>
</dbReference>
<gene>
    <name evidence="14" type="primary">LOC114810286</name>
</gene>
<feature type="transmembrane region" description="Helical" evidence="12">
    <location>
        <begin position="272"/>
        <end position="289"/>
    </location>
</feature>
<dbReference type="PANTHER" id="PTHR11334">
    <property type="entry name" value="MAS-RELATED G-PROTEIN COUPLED RECEPTOR"/>
    <property type="match status" value="1"/>
</dbReference>
<feature type="domain" description="G-protein coupled receptors family 1 profile" evidence="13">
    <location>
        <begin position="55"/>
        <end position="286"/>
    </location>
</feature>
<feature type="transmembrane region" description="Helical" evidence="12">
    <location>
        <begin position="43"/>
        <end position="65"/>
    </location>
</feature>
<dbReference type="Bgee" id="ENSOANG00000043730">
    <property type="expression patterns" value="Expressed in heart"/>
</dbReference>
<dbReference type="Ensembl" id="ENSOANT00000060090.1">
    <property type="protein sequence ID" value="ENSOANP00000052943.1"/>
    <property type="gene ID" value="ENSOANG00000043730.1"/>
</dbReference>
<evidence type="ECO:0000256" key="10">
    <source>
        <dbReference type="RuleBase" id="RU000688"/>
    </source>
</evidence>
<dbReference type="GeneID" id="114810286"/>
<keyword evidence="7 10" id="KW-0675">Receptor</keyword>
<feature type="region of interest" description="Disordered" evidence="11">
    <location>
        <begin position="310"/>
        <end position="345"/>
    </location>
</feature>
<dbReference type="GO" id="GO:0005886">
    <property type="term" value="C:plasma membrane"/>
    <property type="evidence" value="ECO:0000318"/>
    <property type="project" value="GO_Central"/>
</dbReference>
<evidence type="ECO:0000256" key="12">
    <source>
        <dbReference type="SAM" id="Phobius"/>
    </source>
</evidence>
<dbReference type="PRINTS" id="PR02108">
    <property type="entry name" value="MRGPCRFAMILY"/>
</dbReference>
<dbReference type="InParanoid" id="A0A6I8PK59"/>
<dbReference type="PANTHER" id="PTHR11334:SF57">
    <property type="entry name" value="MAS-RELATED G-PROTEIN COUPLED RECEPTOR MEMBER D"/>
    <property type="match status" value="1"/>
</dbReference>
<keyword evidence="4 12" id="KW-1133">Transmembrane helix</keyword>
<dbReference type="GO" id="GO:0004930">
    <property type="term" value="F:G protein-coupled receptor activity"/>
    <property type="evidence" value="ECO:0000318"/>
    <property type="project" value="GO_Central"/>
</dbReference>
<dbReference type="AlphaFoldDB" id="A0A6I8PK59"/>
<evidence type="ECO:0000256" key="9">
    <source>
        <dbReference type="ARBA" id="ARBA00061394"/>
    </source>
</evidence>
<feature type="transmembrane region" description="Helical" evidence="12">
    <location>
        <begin position="110"/>
        <end position="133"/>
    </location>
</feature>
<sequence>MDFYNKSWGSGETPDYGMDSARNSSGAQEGAWESTGLSFVFDLLIPFICLAGLAGNGLVLWILIFRLPRTPFTVYILHLAVADSCFLLCQGPVSLVYFGSPWTDQLDHVFSLLQVVTFITYVSGLGLLTAVSVERCLSVLFPLWYRCHRPKQLSAIVCALLWALSALLCILATHFCSPVGLHGSKECIRMAWGLSTVFLLIFTPLMVLSSATVFVRIQWSPWRSLRSPPAKLYVVILAAVLVFLICALPLGIDRFLFYCFRVDQPLSYGTMELLACVGSSANPVIYLLVGCRWGRGSREPLTRVLQRTFSEASAPGGPRGPGEVGELSRRASSTGGGQLRGSSRE</sequence>
<evidence type="ECO:0000259" key="13">
    <source>
        <dbReference type="PROSITE" id="PS50262"/>
    </source>
</evidence>
<keyword evidence="2" id="KW-1003">Cell membrane</keyword>
<dbReference type="GeneTree" id="ENSGT01030000234639"/>
<accession>A0A6I8PK59</accession>
<evidence type="ECO:0000256" key="2">
    <source>
        <dbReference type="ARBA" id="ARBA00022475"/>
    </source>
</evidence>
<organism evidence="14 15">
    <name type="scientific">Ornithorhynchus anatinus</name>
    <name type="common">Duckbill platypus</name>
    <dbReference type="NCBI Taxonomy" id="9258"/>
    <lineage>
        <taxon>Eukaryota</taxon>
        <taxon>Metazoa</taxon>
        <taxon>Chordata</taxon>
        <taxon>Craniata</taxon>
        <taxon>Vertebrata</taxon>
        <taxon>Euteleostomi</taxon>
        <taxon>Mammalia</taxon>
        <taxon>Monotremata</taxon>
        <taxon>Ornithorhynchidae</taxon>
        <taxon>Ornithorhynchus</taxon>
    </lineage>
</organism>
<dbReference type="FunFam" id="1.20.1070.10:FF:000193">
    <property type="entry name" value="Mas-related G-protein coupled receptor member E"/>
    <property type="match status" value="1"/>
</dbReference>
<feature type="transmembrane region" description="Helical" evidence="12">
    <location>
        <begin position="153"/>
        <end position="175"/>
    </location>
</feature>
<dbReference type="KEGG" id="oaa:114810286"/>
<feature type="transmembrane region" description="Helical" evidence="12">
    <location>
        <begin position="72"/>
        <end position="98"/>
    </location>
</feature>
<keyword evidence="5 10" id="KW-0297">G-protein coupled receptor</keyword>
<dbReference type="InterPro" id="IPR017452">
    <property type="entry name" value="GPCR_Rhodpsn_7TM"/>
</dbReference>
<keyword evidence="15" id="KW-1185">Reference proteome</keyword>
<evidence type="ECO:0000256" key="6">
    <source>
        <dbReference type="ARBA" id="ARBA00023136"/>
    </source>
</evidence>
<name>A0A6I8PK59_ORNAN</name>
<evidence type="ECO:0000256" key="5">
    <source>
        <dbReference type="ARBA" id="ARBA00023040"/>
    </source>
</evidence>
<reference evidence="14" key="3">
    <citation type="submission" date="2025-09" db="UniProtKB">
        <authorList>
            <consortium name="Ensembl"/>
        </authorList>
    </citation>
    <scope>IDENTIFICATION</scope>
    <source>
        <strain evidence="14">Glennie</strain>
    </source>
</reference>
<dbReference type="GO" id="GO:0007186">
    <property type="term" value="P:G protein-coupled receptor signaling pathway"/>
    <property type="evidence" value="ECO:0000318"/>
    <property type="project" value="GO_Central"/>
</dbReference>
<evidence type="ECO:0000256" key="4">
    <source>
        <dbReference type="ARBA" id="ARBA00022989"/>
    </source>
</evidence>
<feature type="transmembrane region" description="Helical" evidence="12">
    <location>
        <begin position="232"/>
        <end position="252"/>
    </location>
</feature>
<evidence type="ECO:0000256" key="3">
    <source>
        <dbReference type="ARBA" id="ARBA00022692"/>
    </source>
</evidence>